<reference evidence="2" key="1">
    <citation type="submission" date="2021-10" db="EMBL/GenBank/DDBJ databases">
        <title>Streptomyces nigrumlapis sp.nov.,an antimicrobial producing actinobacterium isolated from Black Gobi rocks.</title>
        <authorList>
            <person name="Wen Y."/>
            <person name="Zhang W."/>
            <person name="Liu X.G."/>
        </authorList>
    </citation>
    <scope>NUCLEOTIDE SEQUENCE</scope>
    <source>
        <strain evidence="2">ST13-2-2</strain>
    </source>
</reference>
<proteinExistence type="predicted"/>
<accession>A0ABY4M500</accession>
<dbReference type="RefSeq" id="WP_248863694.1">
    <property type="nucleotide sequence ID" value="NZ_CP086322.1"/>
</dbReference>
<sequence>MADRNPGVGRRGVSKAVQELEDAGYYFRRTIRDPETGRVWTETFVYDTPQDSPFPASPGTGAPGAGSAGTLPTGVKNPVEEPSPVAQEAASAPAVNGREGEAPKNTDYAGRGAALLARLATADSRLVLGTAETLLLAPLAGEWLERGASELEVRNTLTAGLPPVVHSAAAILRDRLTRKLPAPRTRCDAAAPAAPLPECAECAAPLPRHQETGICGQCSGVASAPFPENPTVGLAAFRAARRSLRAAQGVTA</sequence>
<keyword evidence="3" id="KW-1185">Reference proteome</keyword>
<evidence type="ECO:0000313" key="3">
    <source>
        <dbReference type="Proteomes" id="UP000830115"/>
    </source>
</evidence>
<organism evidence="2 3">
    <name type="scientific">Streptomyces halobius</name>
    <dbReference type="NCBI Taxonomy" id="2879846"/>
    <lineage>
        <taxon>Bacteria</taxon>
        <taxon>Bacillati</taxon>
        <taxon>Actinomycetota</taxon>
        <taxon>Actinomycetes</taxon>
        <taxon>Kitasatosporales</taxon>
        <taxon>Streptomycetaceae</taxon>
        <taxon>Streptomyces</taxon>
    </lineage>
</organism>
<dbReference type="EMBL" id="CP086322">
    <property type="protein sequence ID" value="UQA92832.1"/>
    <property type="molecule type" value="Genomic_DNA"/>
</dbReference>
<name>A0ABY4M500_9ACTN</name>
<gene>
    <name evidence="2" type="ORF">K9S39_14205</name>
</gene>
<evidence type="ECO:0000256" key="1">
    <source>
        <dbReference type="SAM" id="MobiDB-lite"/>
    </source>
</evidence>
<dbReference type="Proteomes" id="UP000830115">
    <property type="component" value="Chromosome"/>
</dbReference>
<protein>
    <submittedName>
        <fullName evidence="2">Uncharacterized protein</fullName>
    </submittedName>
</protein>
<feature type="region of interest" description="Disordered" evidence="1">
    <location>
        <begin position="47"/>
        <end position="106"/>
    </location>
</feature>
<evidence type="ECO:0000313" key="2">
    <source>
        <dbReference type="EMBL" id="UQA92832.1"/>
    </source>
</evidence>